<proteinExistence type="predicted"/>
<evidence type="ECO:0000313" key="1">
    <source>
        <dbReference type="EMBL" id="ADK86062.1"/>
    </source>
</evidence>
<dbReference type="KEGG" id="dbr:Deba_2708"/>
<dbReference type="EMBL" id="CP002085">
    <property type="protein sequence ID" value="ADK86062.1"/>
    <property type="molecule type" value="Genomic_DNA"/>
</dbReference>
<dbReference type="AlphaFoldDB" id="E1QKG9"/>
<protein>
    <submittedName>
        <fullName evidence="1">Uncharacterized protein</fullName>
    </submittedName>
</protein>
<reference evidence="1 2" key="1">
    <citation type="journal article" date="2010" name="Stand. Genomic Sci.">
        <title>Complete genome sequence of Desulfarculus baarsii type strain (2st14).</title>
        <authorList>
            <person name="Sun H."/>
            <person name="Spring S."/>
            <person name="Lapidus A."/>
            <person name="Davenport K."/>
            <person name="Del Rio T.G."/>
            <person name="Tice H."/>
            <person name="Nolan M."/>
            <person name="Copeland A."/>
            <person name="Cheng J.F."/>
            <person name="Lucas S."/>
            <person name="Tapia R."/>
            <person name="Goodwin L."/>
            <person name="Pitluck S."/>
            <person name="Ivanova N."/>
            <person name="Pagani I."/>
            <person name="Mavromatis K."/>
            <person name="Ovchinnikova G."/>
            <person name="Pati A."/>
            <person name="Chen A."/>
            <person name="Palaniappan K."/>
            <person name="Hauser L."/>
            <person name="Chang Y.J."/>
            <person name="Jeffries C.D."/>
            <person name="Detter J.C."/>
            <person name="Han C."/>
            <person name="Rohde M."/>
            <person name="Brambilla E."/>
            <person name="Goker M."/>
            <person name="Woyke T."/>
            <person name="Bristow J."/>
            <person name="Eisen J.A."/>
            <person name="Markowitz V."/>
            <person name="Hugenholtz P."/>
            <person name="Kyrpides N.C."/>
            <person name="Klenk H.P."/>
            <person name="Land M."/>
        </authorList>
    </citation>
    <scope>NUCLEOTIDE SEQUENCE [LARGE SCALE GENOMIC DNA]</scope>
    <source>
        <strain evidence="2">ATCC 33931 / DSM 2075 / LMG 7858 / VKM B-1802 / 2st14</strain>
    </source>
</reference>
<dbReference type="RefSeq" id="WP_013259501.1">
    <property type="nucleotide sequence ID" value="NC_014365.1"/>
</dbReference>
<accession>E1QKG9</accession>
<dbReference type="OrthoDB" id="5523636at2"/>
<name>E1QKG9_DESB2</name>
<gene>
    <name evidence="1" type="ordered locus">Deba_2708</name>
</gene>
<dbReference type="Proteomes" id="UP000009047">
    <property type="component" value="Chromosome"/>
</dbReference>
<dbReference type="HOGENOM" id="CLU_2394904_0_0_7"/>
<dbReference type="STRING" id="644282.Deba_2708"/>
<organism evidence="1 2">
    <name type="scientific">Desulfarculus baarsii (strain ATCC 33931 / DSM 2075 / LMG 7858 / VKM B-1802 / 2st14)</name>
    <dbReference type="NCBI Taxonomy" id="644282"/>
    <lineage>
        <taxon>Bacteria</taxon>
        <taxon>Pseudomonadati</taxon>
        <taxon>Thermodesulfobacteriota</taxon>
        <taxon>Desulfarculia</taxon>
        <taxon>Desulfarculales</taxon>
        <taxon>Desulfarculaceae</taxon>
        <taxon>Desulfarculus</taxon>
    </lineage>
</organism>
<keyword evidence="2" id="KW-1185">Reference proteome</keyword>
<evidence type="ECO:0000313" key="2">
    <source>
        <dbReference type="Proteomes" id="UP000009047"/>
    </source>
</evidence>
<sequence>MERAGLWSLLRAAAEQLGLEVRLDALDGGEQYQVRSGVCRLGTRMVAFIDKRADENGRCRQLGRALLGLDLEGVYLRPAVRQFLEELARAKED</sequence>